<comment type="caution">
    <text evidence="1">The sequence shown here is derived from an EMBL/GenBank/DDBJ whole genome shotgun (WGS) entry which is preliminary data.</text>
</comment>
<name>A0A8J3USL4_9ACTN</name>
<evidence type="ECO:0000313" key="1">
    <source>
        <dbReference type="EMBL" id="GII51204.1"/>
    </source>
</evidence>
<dbReference type="EMBL" id="BOOQ01000063">
    <property type="protein sequence ID" value="GII51204.1"/>
    <property type="molecule type" value="Genomic_DNA"/>
</dbReference>
<reference evidence="1" key="1">
    <citation type="submission" date="2021-01" db="EMBL/GenBank/DDBJ databases">
        <title>Whole genome shotgun sequence of Planotetraspora silvatica NBRC 100141.</title>
        <authorList>
            <person name="Komaki H."/>
            <person name="Tamura T."/>
        </authorList>
    </citation>
    <scope>NUCLEOTIDE SEQUENCE</scope>
    <source>
        <strain evidence="1">NBRC 100141</strain>
    </source>
</reference>
<evidence type="ECO:0000313" key="2">
    <source>
        <dbReference type="Proteomes" id="UP000644610"/>
    </source>
</evidence>
<dbReference type="AlphaFoldDB" id="A0A8J3USL4"/>
<dbReference type="Proteomes" id="UP000644610">
    <property type="component" value="Unassembled WGS sequence"/>
</dbReference>
<dbReference type="RefSeq" id="WP_203980712.1">
    <property type="nucleotide sequence ID" value="NZ_BAAAKY010000004.1"/>
</dbReference>
<sequence>MLDLEGQMHHVWNPDVRPLIQEALRCYNAGAVRAAIGQTWIAVVADLTEKIVRLADEGEGDAKDFRTQLETAQAAGLAGEGIAAMQAIERTILDTAAKLELIDTIAARELDRLRQDRHLCVHPSLRRLGETYQPLPESARAHMAIALDGLLIHPPAQGRKVIDDFMAHVAEPLFSARPTHLLATFFNRVRPAARRRIVDLAAKHALAELPGPAEIAPPILANRMAVCLGAFANGDRAMVAAALTKSLDRLRRAEGQVQLRAVARLAELDAFWDLVDSPLAIRVEELAAGLVPPSFYDALEPEGAEALSVVRSAQARALLPSLESTVAALWVSNRAQVMARHIAPYFLDWVPGLLQEAAGWRQAEEFTRTAVIPYGPLLTVEVLETLLSAWSSNAQCRTAGGMLMLSVELFRATAHLHASDHAVWAQFLQEVRSLEPEPSFYRYTELEAELRP</sequence>
<protein>
    <submittedName>
        <fullName evidence="1">Uncharacterized protein</fullName>
    </submittedName>
</protein>
<organism evidence="1 2">
    <name type="scientific">Planotetraspora silvatica</name>
    <dbReference type="NCBI Taxonomy" id="234614"/>
    <lineage>
        <taxon>Bacteria</taxon>
        <taxon>Bacillati</taxon>
        <taxon>Actinomycetota</taxon>
        <taxon>Actinomycetes</taxon>
        <taxon>Streptosporangiales</taxon>
        <taxon>Streptosporangiaceae</taxon>
        <taxon>Planotetraspora</taxon>
    </lineage>
</organism>
<proteinExistence type="predicted"/>
<gene>
    <name evidence="1" type="ORF">Psi02_76280</name>
</gene>
<keyword evidence="2" id="KW-1185">Reference proteome</keyword>
<accession>A0A8J3USL4</accession>